<evidence type="ECO:0000256" key="6">
    <source>
        <dbReference type="SAM" id="SignalP"/>
    </source>
</evidence>
<dbReference type="AlphaFoldDB" id="U4LFP7"/>
<evidence type="ECO:0000259" key="7">
    <source>
        <dbReference type="PROSITE" id="PS51762"/>
    </source>
</evidence>
<dbReference type="PANTHER" id="PTHR10963">
    <property type="entry name" value="GLYCOSYL HYDROLASE-RELATED"/>
    <property type="match status" value="1"/>
</dbReference>
<evidence type="ECO:0000256" key="1">
    <source>
        <dbReference type="ARBA" id="ARBA00022669"/>
    </source>
</evidence>
<feature type="domain" description="GH16" evidence="7">
    <location>
        <begin position="63"/>
        <end position="291"/>
    </location>
</feature>
<accession>U4LFP7</accession>
<evidence type="ECO:0000256" key="2">
    <source>
        <dbReference type="ARBA" id="ARBA00022729"/>
    </source>
</evidence>
<dbReference type="Gene3D" id="2.60.120.200">
    <property type="match status" value="1"/>
</dbReference>
<keyword evidence="9" id="KW-1185">Reference proteome</keyword>
<dbReference type="STRING" id="1076935.U4LFP7"/>
<feature type="signal peptide" evidence="6">
    <location>
        <begin position="1"/>
        <end position="19"/>
    </location>
</feature>
<protein>
    <submittedName>
        <fullName evidence="8">Similar to Probable glycosidase crf2 acc. no. Q4WI46</fullName>
    </submittedName>
</protein>
<dbReference type="InterPro" id="IPR050546">
    <property type="entry name" value="Glycosyl_Hydrlase_16"/>
</dbReference>
<sequence length="435" mass="47147">MRLLSLSLITTSLLFFVSAEPALCGADAKLSCSTALNPCCSQYGYCGAGGYCLGGCDPRFSLKPAACMPAPVCRSGSWKFANQLKSRIADGASYLGDSSRYDWSVSYGGEFSFNDDYGLLKMDPRTSKSGTVLSSTNYVWYGNIKATMKTARGAGVVTAFILMSDVKDEVDFEWLGHKLGRTETNYYWQGVKKYDKMRADEGSFNTFTEWHTYEIDWTPSQLSWKIDGKEFRNIKKFDTLDPATGIYKYPQTPALVQFSVWPGGGDAATDDTAAWAGGRIDWVNHPDIKYPGYYYAKIKQVDITCYDPPSKAKALGSTQKSYAYDDIMRGLEDSVVITNRSTILGSSVASGLDQNKGVEQVSKEELGKIDSVPGLAGAGTGNEKAKQGPHTDQGIGGKQGNNDWGQGAFSRGDAGRFTFDSTLAALVAGAAVLVV</sequence>
<dbReference type="OMA" id="DWHTYTI"/>
<dbReference type="InterPro" id="IPR013320">
    <property type="entry name" value="ConA-like_dom_sf"/>
</dbReference>
<keyword evidence="3" id="KW-0378">Hydrolase</keyword>
<evidence type="ECO:0000256" key="4">
    <source>
        <dbReference type="ARBA" id="ARBA00023295"/>
    </source>
</evidence>
<dbReference type="GO" id="GO:0004553">
    <property type="term" value="F:hydrolase activity, hydrolyzing O-glycosyl compounds"/>
    <property type="evidence" value="ECO:0007669"/>
    <property type="project" value="InterPro"/>
</dbReference>
<evidence type="ECO:0000256" key="3">
    <source>
        <dbReference type="ARBA" id="ARBA00022801"/>
    </source>
</evidence>
<keyword evidence="1" id="KW-0147">Chitin-binding</keyword>
<dbReference type="GO" id="GO:0005975">
    <property type="term" value="P:carbohydrate metabolic process"/>
    <property type="evidence" value="ECO:0007669"/>
    <property type="project" value="InterPro"/>
</dbReference>
<dbReference type="Pfam" id="PF00722">
    <property type="entry name" value="Glyco_hydro_16"/>
    <property type="match status" value="1"/>
</dbReference>
<organism evidence="8 9">
    <name type="scientific">Pyronema omphalodes (strain CBS 100304)</name>
    <name type="common">Pyronema confluens</name>
    <dbReference type="NCBI Taxonomy" id="1076935"/>
    <lineage>
        <taxon>Eukaryota</taxon>
        <taxon>Fungi</taxon>
        <taxon>Dikarya</taxon>
        <taxon>Ascomycota</taxon>
        <taxon>Pezizomycotina</taxon>
        <taxon>Pezizomycetes</taxon>
        <taxon>Pezizales</taxon>
        <taxon>Pyronemataceae</taxon>
        <taxon>Pyronema</taxon>
    </lineage>
</organism>
<dbReference type="InterPro" id="IPR036861">
    <property type="entry name" value="Endochitinase-like_sf"/>
</dbReference>
<dbReference type="GO" id="GO:0031505">
    <property type="term" value="P:fungal-type cell wall organization"/>
    <property type="evidence" value="ECO:0007669"/>
    <property type="project" value="TreeGrafter"/>
</dbReference>
<keyword evidence="4 8" id="KW-0326">Glycosidase</keyword>
<reference evidence="8 9" key="1">
    <citation type="journal article" date="2013" name="PLoS Genet.">
        <title>The genome and development-dependent transcriptomes of Pyronema confluens: a window into fungal evolution.</title>
        <authorList>
            <person name="Traeger S."/>
            <person name="Altegoer F."/>
            <person name="Freitag M."/>
            <person name="Gabaldon T."/>
            <person name="Kempken F."/>
            <person name="Kumar A."/>
            <person name="Marcet-Houben M."/>
            <person name="Poggeler S."/>
            <person name="Stajich J.E."/>
            <person name="Nowrousian M."/>
        </authorList>
    </citation>
    <scope>NUCLEOTIDE SEQUENCE [LARGE SCALE GENOMIC DNA]</scope>
    <source>
        <strain evidence="9">CBS 100304</strain>
        <tissue evidence="8">Vegetative mycelium</tissue>
    </source>
</reference>
<dbReference type="PANTHER" id="PTHR10963:SF22">
    <property type="entry name" value="GLYCOSIDASE CRH2-RELATED"/>
    <property type="match status" value="1"/>
</dbReference>
<keyword evidence="2 6" id="KW-0732">Signal</keyword>
<dbReference type="eggNOG" id="ENOG502QVQI">
    <property type="taxonomic scope" value="Eukaryota"/>
</dbReference>
<dbReference type="EMBL" id="HF935466">
    <property type="protein sequence ID" value="CCX30718.1"/>
    <property type="molecule type" value="Genomic_DNA"/>
</dbReference>
<proteinExistence type="predicted"/>
<dbReference type="PROSITE" id="PS51762">
    <property type="entry name" value="GH16_2"/>
    <property type="match status" value="1"/>
</dbReference>
<dbReference type="SUPFAM" id="SSF49899">
    <property type="entry name" value="Concanavalin A-like lectins/glucanases"/>
    <property type="match status" value="1"/>
</dbReference>
<evidence type="ECO:0000256" key="5">
    <source>
        <dbReference type="SAM" id="MobiDB-lite"/>
    </source>
</evidence>
<dbReference type="GO" id="GO:0009277">
    <property type="term" value="C:fungal-type cell wall"/>
    <property type="evidence" value="ECO:0007669"/>
    <property type="project" value="TreeGrafter"/>
</dbReference>
<dbReference type="InterPro" id="IPR000757">
    <property type="entry name" value="Beta-glucanase-like"/>
</dbReference>
<evidence type="ECO:0000313" key="8">
    <source>
        <dbReference type="EMBL" id="CCX30718.1"/>
    </source>
</evidence>
<dbReference type="SUPFAM" id="SSF57016">
    <property type="entry name" value="Plant lectins/antimicrobial peptides"/>
    <property type="match status" value="1"/>
</dbReference>
<dbReference type="Proteomes" id="UP000018144">
    <property type="component" value="Unassembled WGS sequence"/>
</dbReference>
<name>U4LFP7_PYROM</name>
<dbReference type="OrthoDB" id="4781at2759"/>
<dbReference type="GO" id="GO:0008061">
    <property type="term" value="F:chitin binding"/>
    <property type="evidence" value="ECO:0007669"/>
    <property type="project" value="UniProtKB-KW"/>
</dbReference>
<gene>
    <name evidence="8" type="ORF">PCON_09085</name>
</gene>
<evidence type="ECO:0000313" key="9">
    <source>
        <dbReference type="Proteomes" id="UP000018144"/>
    </source>
</evidence>
<feature type="chain" id="PRO_5004651548" evidence="6">
    <location>
        <begin position="20"/>
        <end position="435"/>
    </location>
</feature>
<dbReference type="GO" id="GO:0016757">
    <property type="term" value="F:glycosyltransferase activity"/>
    <property type="evidence" value="ECO:0007669"/>
    <property type="project" value="TreeGrafter"/>
</dbReference>
<feature type="region of interest" description="Disordered" evidence="5">
    <location>
        <begin position="372"/>
        <end position="407"/>
    </location>
</feature>